<comment type="cofactor">
    <cofactor evidence="1">
        <name>pantetheine 4'-phosphate</name>
        <dbReference type="ChEBI" id="CHEBI:47942"/>
    </cofactor>
</comment>
<dbReference type="EMBL" id="RAWG01000030">
    <property type="protein sequence ID" value="RKH45834.1"/>
    <property type="molecule type" value="Genomic_DNA"/>
</dbReference>
<dbReference type="InterPro" id="IPR001242">
    <property type="entry name" value="Condensation_dom"/>
</dbReference>
<gene>
    <name evidence="6" type="ORF">D7X12_07060</name>
</gene>
<dbReference type="Pfam" id="PF00550">
    <property type="entry name" value="PP-binding"/>
    <property type="match status" value="2"/>
</dbReference>
<keyword evidence="7" id="KW-1185">Reference proteome</keyword>
<organism evidence="6 7">
    <name type="scientific">Corallococcus sicarius</name>
    <dbReference type="NCBI Taxonomy" id="2316726"/>
    <lineage>
        <taxon>Bacteria</taxon>
        <taxon>Pseudomonadati</taxon>
        <taxon>Myxococcota</taxon>
        <taxon>Myxococcia</taxon>
        <taxon>Myxococcales</taxon>
        <taxon>Cystobacterineae</taxon>
        <taxon>Myxococcaceae</taxon>
        <taxon>Corallococcus</taxon>
    </lineage>
</organism>
<evidence type="ECO:0000256" key="3">
    <source>
        <dbReference type="ARBA" id="ARBA00022450"/>
    </source>
</evidence>
<dbReference type="GO" id="GO:0044550">
    <property type="term" value="P:secondary metabolite biosynthetic process"/>
    <property type="evidence" value="ECO:0007669"/>
    <property type="project" value="UniProtKB-ARBA"/>
</dbReference>
<dbReference type="PANTHER" id="PTHR45527:SF1">
    <property type="entry name" value="FATTY ACID SYNTHASE"/>
    <property type="match status" value="1"/>
</dbReference>
<dbReference type="Gene3D" id="1.10.1200.10">
    <property type="entry name" value="ACP-like"/>
    <property type="match status" value="2"/>
</dbReference>
<dbReference type="Pfam" id="PF13193">
    <property type="entry name" value="AMP-binding_C"/>
    <property type="match status" value="2"/>
</dbReference>
<dbReference type="CDD" id="cd19531">
    <property type="entry name" value="LCL_NRPS-like"/>
    <property type="match status" value="1"/>
</dbReference>
<evidence type="ECO:0000259" key="5">
    <source>
        <dbReference type="PROSITE" id="PS50075"/>
    </source>
</evidence>
<dbReference type="Gene3D" id="3.30.559.30">
    <property type="entry name" value="Nonribosomal peptide synthetase, condensation domain"/>
    <property type="match status" value="1"/>
</dbReference>
<evidence type="ECO:0000256" key="2">
    <source>
        <dbReference type="ARBA" id="ARBA00006432"/>
    </source>
</evidence>
<evidence type="ECO:0000313" key="7">
    <source>
        <dbReference type="Proteomes" id="UP000273405"/>
    </source>
</evidence>
<sequence length="1685" mass="181650">MSSPDKSVFPYELRATHASPSSPVETPWLTTQVEARAAQTPDALAVVTDDQRLTYGALEARAEVLALQLQALGVGPEDRVGVCASRGPALIIALLGTLKAGAVYVPLDAAWPPERLATVLEDSGARVLVTEGQPLPGQDARSTVVVDPLAPLPGGPRARVTSRVALTPERLAYVIYTSGTTGRPKGVAVTHGAVRHFTEAFIRDFALAPGDRVSFLASPAFDASVLEVWPALAAGASLHVADDTVRLVPERLQQWLVQRAVHLCFLTTALGEQLASLSWPEAPALRAVLTGGEALHVRPHPSAPFAFVNCYGPTEATVFVTRQRILAEGRGPLAIGKPFEGVSVHLLDAALRPVAAGEPGALFIGGETLARGYVDDPVLTALQFLPNPFSLTPGARMYRTGDLARRCEEGALEFLGRADHQVKLRGHRVELGEVDAALSLLPEVRASVTVLREDPGTERRLVSYVVPRDAATPATLRQALRAKLPEPLVPAAFVLLEALPLTVAGKVDRTALPVPEVEPRASTPDVALTPTEALLLPVWRQVLRLESVHREEHFMDLGGHSLLAARLVTELRRHLGRDVSPRVVLETGTLAGLARWWDASPSSTLPPVARTPDADGPLSFAQERLWVIDQLVDDAALYNTSVRLHVQGALDVVVLRQTLTEVLRRHEVLRTGFVAREGQPRLHVVPPGPFPLEVVDLGALADPSAEADAREQAQARRPFDLRQPPLLRGLLLRWADQRAHLLLTAHHAIFDGASVDLLLRELEALYPAFAEGRPSPLEDLPVQARDVAAWEREQLQGPERERLLSWWMEQLGGELPVLALTPDHPRPPVQTFHGATLTRKVPRELLADLEALGRREQATPFMALLAAYCAWLSRYSGQRDVVVGTPFASRAPPEAKGLMGFFVNTLALRIDLHGTPTFRDLLARVRKVALAGYEHGALPFNDVLGAFGARRELSHAPLFQVMLVVQDSPAPARLQPGLTVASAGELHTDKARFDLTLVVDFPPEGPTFSLEYNTDLFEPGTAARMFDHFVALLGAAVARPDQPFDTLPLLSAGERQRMLESWNDTGTRAPEGCSHVLFEAQARREPQKIAVQSGDVRWTYGELEARANQVASHLRGLGVGPEVRVGLLMERSPELVCAVLGIVKAGGVYVPLDPAHPDDRLTFMMTDSRMRAVVSGPGLGARVESLVASIAAQGAPAPTVVDWTGDAEALARAPGTPVDSGVGPEHLAYVIYTSGSTGRPKGVEVEHRAFYNLVLAKVEGFGILPDSTVLQFVSFGFDVSVSDVFMTLAVGAKLLLRPPDVVGGAELAELLRREAVTVIVLPASVLATLPSTELPALRSVIAGGEACSAELVDRWARGRRFINAYGPTETTICTTMARCQPGCGAPPIGRPIPHARVYVLDARHEPVPPGVTGELYIAGAGLARGYLGRPDLTADRFLPDPFAHAPGARLYRTGDLARFLPDGSLMFVVRVDDQVKIRGFRIELGEIEATLRQHPGVHEALVAVHERGPGGKQLIAYVLGTPGTTPALDALPCFLRERLPEHMVPSAFIALEAFPRTPNGKVDRRALPVPAHDALQRTAPPVAPRTLTEEILVELWCEVLRLPTVGVEDDFFALGGQSILATQVMARVRERFELSLSVRVLFEAPVLAALAERIEQALADDIGALSDAEVAQALDTAATARSRAS</sequence>
<dbReference type="PROSITE" id="PS50075">
    <property type="entry name" value="CARRIER"/>
    <property type="match status" value="2"/>
</dbReference>
<dbReference type="GO" id="GO:0031177">
    <property type="term" value="F:phosphopantetheine binding"/>
    <property type="evidence" value="ECO:0007669"/>
    <property type="project" value="InterPro"/>
</dbReference>
<protein>
    <submittedName>
        <fullName evidence="6">Amino acid adenylation domain-containing protein</fullName>
    </submittedName>
</protein>
<comment type="caution">
    <text evidence="6">The sequence shown here is derived from an EMBL/GenBank/DDBJ whole genome shotgun (WGS) entry which is preliminary data.</text>
</comment>
<dbReference type="PROSITE" id="PS00012">
    <property type="entry name" value="PHOSPHOPANTETHEINE"/>
    <property type="match status" value="1"/>
</dbReference>
<keyword evidence="3" id="KW-0596">Phosphopantetheine</keyword>
<dbReference type="InterPro" id="IPR010071">
    <property type="entry name" value="AA_adenyl_dom"/>
</dbReference>
<dbReference type="GO" id="GO:0003824">
    <property type="term" value="F:catalytic activity"/>
    <property type="evidence" value="ECO:0007669"/>
    <property type="project" value="InterPro"/>
</dbReference>
<dbReference type="SUPFAM" id="SSF47336">
    <property type="entry name" value="ACP-like"/>
    <property type="match status" value="2"/>
</dbReference>
<dbReference type="Gene3D" id="2.30.38.10">
    <property type="entry name" value="Luciferase, Domain 3"/>
    <property type="match status" value="2"/>
</dbReference>
<evidence type="ECO:0000256" key="4">
    <source>
        <dbReference type="ARBA" id="ARBA00022553"/>
    </source>
</evidence>
<dbReference type="InterPro" id="IPR020806">
    <property type="entry name" value="PKS_PP-bd"/>
</dbReference>
<dbReference type="PANTHER" id="PTHR45527">
    <property type="entry name" value="NONRIBOSOMAL PEPTIDE SYNTHETASE"/>
    <property type="match status" value="1"/>
</dbReference>
<proteinExistence type="inferred from homology"/>
<dbReference type="FunFam" id="3.30.300.30:FF:000010">
    <property type="entry name" value="Enterobactin synthetase component F"/>
    <property type="match status" value="1"/>
</dbReference>
<comment type="similarity">
    <text evidence="2">Belongs to the ATP-dependent AMP-binding enzyme family.</text>
</comment>
<dbReference type="CDD" id="cd05930">
    <property type="entry name" value="A_NRPS"/>
    <property type="match status" value="1"/>
</dbReference>
<dbReference type="SUPFAM" id="SSF52777">
    <property type="entry name" value="CoA-dependent acyltransferases"/>
    <property type="match status" value="2"/>
</dbReference>
<dbReference type="NCBIfam" id="TIGR01733">
    <property type="entry name" value="AA-adenyl-dom"/>
    <property type="match status" value="2"/>
</dbReference>
<dbReference type="PROSITE" id="PS00455">
    <property type="entry name" value="AMP_BINDING"/>
    <property type="match status" value="2"/>
</dbReference>
<dbReference type="GO" id="GO:0043041">
    <property type="term" value="P:amino acid activation for nonribosomal peptide biosynthetic process"/>
    <property type="evidence" value="ECO:0007669"/>
    <property type="project" value="TreeGrafter"/>
</dbReference>
<dbReference type="SMART" id="SM00823">
    <property type="entry name" value="PKS_PP"/>
    <property type="match status" value="2"/>
</dbReference>
<dbReference type="GO" id="GO:0005829">
    <property type="term" value="C:cytosol"/>
    <property type="evidence" value="ECO:0007669"/>
    <property type="project" value="TreeGrafter"/>
</dbReference>
<dbReference type="InterPro" id="IPR020845">
    <property type="entry name" value="AMP-binding_CS"/>
</dbReference>
<feature type="domain" description="Carrier" evidence="5">
    <location>
        <begin position="1583"/>
        <end position="1658"/>
    </location>
</feature>
<dbReference type="Proteomes" id="UP000273405">
    <property type="component" value="Unassembled WGS sequence"/>
</dbReference>
<evidence type="ECO:0000256" key="1">
    <source>
        <dbReference type="ARBA" id="ARBA00001957"/>
    </source>
</evidence>
<dbReference type="InterPro" id="IPR025110">
    <property type="entry name" value="AMP-bd_C"/>
</dbReference>
<name>A0A3A8P280_9BACT</name>
<dbReference type="InterPro" id="IPR006162">
    <property type="entry name" value="Ppantetheine_attach_site"/>
</dbReference>
<dbReference type="FunFam" id="2.30.38.10:FF:000001">
    <property type="entry name" value="Non-ribosomal peptide synthetase PvdI"/>
    <property type="match status" value="1"/>
</dbReference>
<dbReference type="FunFam" id="3.40.50.980:FF:000001">
    <property type="entry name" value="Non-ribosomal peptide synthetase"/>
    <property type="match status" value="2"/>
</dbReference>
<feature type="domain" description="Carrier" evidence="5">
    <location>
        <begin position="526"/>
        <end position="601"/>
    </location>
</feature>
<dbReference type="SUPFAM" id="SSF56801">
    <property type="entry name" value="Acetyl-CoA synthetase-like"/>
    <property type="match status" value="2"/>
</dbReference>
<dbReference type="Gene3D" id="3.30.300.30">
    <property type="match status" value="2"/>
</dbReference>
<dbReference type="Gene3D" id="3.40.50.980">
    <property type="match status" value="4"/>
</dbReference>
<keyword evidence="4" id="KW-0597">Phosphoprotein</keyword>
<dbReference type="FunFam" id="3.40.50.12780:FF:000012">
    <property type="entry name" value="Non-ribosomal peptide synthetase"/>
    <property type="match status" value="1"/>
</dbReference>
<dbReference type="InterPro" id="IPR045851">
    <property type="entry name" value="AMP-bd_C_sf"/>
</dbReference>
<dbReference type="FunFam" id="1.10.1200.10:FF:000005">
    <property type="entry name" value="Nonribosomal peptide synthetase 1"/>
    <property type="match status" value="1"/>
</dbReference>
<dbReference type="InterPro" id="IPR023213">
    <property type="entry name" value="CAT-like_dom_sf"/>
</dbReference>
<dbReference type="Gene3D" id="3.30.559.10">
    <property type="entry name" value="Chloramphenicol acetyltransferase-like domain"/>
    <property type="match status" value="1"/>
</dbReference>
<dbReference type="InterPro" id="IPR036736">
    <property type="entry name" value="ACP-like_sf"/>
</dbReference>
<reference evidence="7" key="1">
    <citation type="submission" date="2018-09" db="EMBL/GenBank/DDBJ databases">
        <authorList>
            <person name="Livingstone P.G."/>
            <person name="Whitworth D.E."/>
        </authorList>
    </citation>
    <scope>NUCLEOTIDE SEQUENCE [LARGE SCALE GENOMIC DNA]</scope>
    <source>
        <strain evidence="7">CA040B</strain>
    </source>
</reference>
<evidence type="ECO:0000313" key="6">
    <source>
        <dbReference type="EMBL" id="RKH45834.1"/>
    </source>
</evidence>
<dbReference type="Pfam" id="PF00668">
    <property type="entry name" value="Condensation"/>
    <property type="match status" value="1"/>
</dbReference>
<dbReference type="InterPro" id="IPR009081">
    <property type="entry name" value="PP-bd_ACP"/>
</dbReference>
<dbReference type="Pfam" id="PF00501">
    <property type="entry name" value="AMP-binding"/>
    <property type="match status" value="2"/>
</dbReference>
<accession>A0A3A8P280</accession>
<dbReference type="InterPro" id="IPR000873">
    <property type="entry name" value="AMP-dep_synth/lig_dom"/>
</dbReference>